<dbReference type="Pfam" id="PF03172">
    <property type="entry name" value="HSR"/>
    <property type="match status" value="1"/>
</dbReference>
<dbReference type="Gene3D" id="3.10.390.10">
    <property type="entry name" value="SAND domain-like"/>
    <property type="match status" value="1"/>
</dbReference>
<keyword evidence="5 7" id="KW-0103">Bromodomain</keyword>
<feature type="domain" description="Bromo" evidence="10">
    <location>
        <begin position="636"/>
        <end position="688"/>
    </location>
</feature>
<name>A0A8D2GYF0_UROPR</name>
<feature type="domain" description="SAND" evidence="12">
    <location>
        <begin position="447"/>
        <end position="528"/>
    </location>
</feature>
<sequence>MVFFSLRMSTEEQSVDDSTIYEVIFHHFKRHKVEISNAIKKTFPFLEGLRDRELITNKMFEDSQESCRNLVPVQRVVYNVLCELEKKFNLDLCEALFSEVNLQEYPDLIRVRRSFEHEVRMLYPQEDNGEERQERLEQGNYTWIKHFSSAQKKRKQGHCTDLPENELSAHPCEAEERNVNKREQARDPNGAVGSHQGNEQCPRESEPVESHQHMAAHVDHGEASVGMPSPLPHCVESKSELSSHGIHMTSCSVRLVDIKKEKPFFPTQVKPGSQTRTNHYQPSEVIVISSEDSDDPSDTEEPVAISNSAQRSHPGKEGWDSRLEQRAGRAGWESGLGERAGRAGWDSGLGQQAGTVGVTSVRGKENLVRGRNMDENYFTNHDLGAGQQETGNEKCSCVLCSPKGVPGGQEATVESGRASHPTDTTDVGNNSTLGKGNEERSPTIPREKNVNFNLPKLPVTCGEAKGTLDKKRFKQGAQMKSIRTEDGKWLTPRDFEIKGNHEAAKNWKLSLRCHGWTLKELIEAGHLPKPPITRKKQKTSNKCEVCRQEKQLVFCSTCSRSYHQNCHIPPVDAQRSQWSCTLCRTKAWENHPESQPCHLESEVLKRPMLPEEQLKCELILLKVYCYSQSAFFAQEPYYTQDPQEHMWLNKVKERLNKKKYHRVQGFVRDMRLIFLNNKAFYRNHKFIQLPLKIEAIFEKYFKNIFSIQETSERICQFKHIIMLT</sequence>
<dbReference type="InterPro" id="IPR036427">
    <property type="entry name" value="Bromodomain-like_sf"/>
</dbReference>
<organism evidence="14 15">
    <name type="scientific">Urocitellus parryii</name>
    <name type="common">Arctic ground squirrel</name>
    <name type="synonym">Spermophilus parryii</name>
    <dbReference type="NCBI Taxonomy" id="9999"/>
    <lineage>
        <taxon>Eukaryota</taxon>
        <taxon>Metazoa</taxon>
        <taxon>Chordata</taxon>
        <taxon>Craniata</taxon>
        <taxon>Vertebrata</taxon>
        <taxon>Euteleostomi</taxon>
        <taxon>Mammalia</taxon>
        <taxon>Eutheria</taxon>
        <taxon>Euarchontoglires</taxon>
        <taxon>Glires</taxon>
        <taxon>Rodentia</taxon>
        <taxon>Sciuromorpha</taxon>
        <taxon>Sciuridae</taxon>
        <taxon>Xerinae</taxon>
        <taxon>Marmotini</taxon>
        <taxon>Urocitellus</taxon>
    </lineage>
</organism>
<dbReference type="Pfam" id="PF01342">
    <property type="entry name" value="SAND"/>
    <property type="match status" value="1"/>
</dbReference>
<dbReference type="GO" id="GO:0008270">
    <property type="term" value="F:zinc ion binding"/>
    <property type="evidence" value="ECO:0007669"/>
    <property type="project" value="UniProtKB-KW"/>
</dbReference>
<evidence type="ECO:0000259" key="12">
    <source>
        <dbReference type="PROSITE" id="PS50864"/>
    </source>
</evidence>
<evidence type="ECO:0000256" key="2">
    <source>
        <dbReference type="ARBA" id="ARBA00022723"/>
    </source>
</evidence>
<dbReference type="PROSITE" id="PS50864">
    <property type="entry name" value="SAND"/>
    <property type="match status" value="1"/>
</dbReference>
<dbReference type="InterPro" id="IPR001965">
    <property type="entry name" value="Znf_PHD"/>
</dbReference>
<dbReference type="PROSITE" id="PS50016">
    <property type="entry name" value="ZF_PHD_2"/>
    <property type="match status" value="1"/>
</dbReference>
<evidence type="ECO:0000259" key="13">
    <source>
        <dbReference type="PROSITE" id="PS51414"/>
    </source>
</evidence>
<dbReference type="Gene3D" id="3.30.40.10">
    <property type="entry name" value="Zinc/RING finger domain, C3HC4 (zinc finger)"/>
    <property type="match status" value="1"/>
</dbReference>
<evidence type="ECO:0000256" key="8">
    <source>
        <dbReference type="PROSITE-ProRule" id="PRU00146"/>
    </source>
</evidence>
<reference evidence="14" key="2">
    <citation type="submission" date="2025-09" db="UniProtKB">
        <authorList>
            <consortium name="Ensembl"/>
        </authorList>
    </citation>
    <scope>IDENTIFICATION</scope>
</reference>
<dbReference type="PANTHER" id="PTHR46386:SF1">
    <property type="entry name" value="NUCLEAR BODY PROTEIN SP140-LIKE PROTEIN"/>
    <property type="match status" value="1"/>
</dbReference>
<dbReference type="PROSITE" id="PS01359">
    <property type="entry name" value="ZF_PHD_1"/>
    <property type="match status" value="1"/>
</dbReference>
<evidence type="ECO:0000259" key="11">
    <source>
        <dbReference type="PROSITE" id="PS50016"/>
    </source>
</evidence>
<evidence type="ECO:0000256" key="5">
    <source>
        <dbReference type="ARBA" id="ARBA00023117"/>
    </source>
</evidence>
<dbReference type="SUPFAM" id="SSF47370">
    <property type="entry name" value="Bromodomain"/>
    <property type="match status" value="1"/>
</dbReference>
<dbReference type="PANTHER" id="PTHR46386">
    <property type="entry name" value="NUCLEAR BODY PROTEIN SP140"/>
    <property type="match status" value="1"/>
</dbReference>
<dbReference type="InterPro" id="IPR013083">
    <property type="entry name" value="Znf_RING/FYVE/PHD"/>
</dbReference>
<evidence type="ECO:0000256" key="9">
    <source>
        <dbReference type="SAM" id="MobiDB-lite"/>
    </source>
</evidence>
<dbReference type="SMART" id="SM00297">
    <property type="entry name" value="BROMO"/>
    <property type="match status" value="1"/>
</dbReference>
<dbReference type="SUPFAM" id="SSF63763">
    <property type="entry name" value="SAND domain-like"/>
    <property type="match status" value="1"/>
</dbReference>
<dbReference type="InterPro" id="IPR001487">
    <property type="entry name" value="Bromodomain"/>
</dbReference>
<dbReference type="InterPro" id="IPR010919">
    <property type="entry name" value="SAND-like_dom_sf"/>
</dbReference>
<feature type="compositionally biased region" description="Acidic residues" evidence="9">
    <location>
        <begin position="291"/>
        <end position="301"/>
    </location>
</feature>
<evidence type="ECO:0000256" key="1">
    <source>
        <dbReference type="ARBA" id="ARBA00022553"/>
    </source>
</evidence>
<keyword evidence="3 8" id="KW-0863">Zinc-finger</keyword>
<dbReference type="GO" id="GO:0003677">
    <property type="term" value="F:DNA binding"/>
    <property type="evidence" value="ECO:0007669"/>
    <property type="project" value="UniProtKB-KW"/>
</dbReference>
<dbReference type="InterPro" id="IPR000770">
    <property type="entry name" value="SAND_dom"/>
</dbReference>
<evidence type="ECO:0000256" key="3">
    <source>
        <dbReference type="ARBA" id="ARBA00022771"/>
    </source>
</evidence>
<evidence type="ECO:0000313" key="15">
    <source>
        <dbReference type="Proteomes" id="UP000694417"/>
    </source>
</evidence>
<dbReference type="Ensembl" id="ENSUPAT00010006833.1">
    <property type="protein sequence ID" value="ENSUPAP00010005968.1"/>
    <property type="gene ID" value="ENSUPAG00010004816.1"/>
</dbReference>
<feature type="compositionally biased region" description="Basic and acidic residues" evidence="9">
    <location>
        <begin position="436"/>
        <end position="449"/>
    </location>
</feature>
<keyword evidence="6" id="KW-0238">DNA-binding</keyword>
<protein>
    <recommendedName>
        <fullName evidence="16">SP100 nuclear antigen</fullName>
    </recommendedName>
</protein>
<dbReference type="Gene3D" id="1.20.920.10">
    <property type="entry name" value="Bromodomain-like"/>
    <property type="match status" value="1"/>
</dbReference>
<keyword evidence="1" id="KW-0597">Phosphoprotein</keyword>
<feature type="compositionally biased region" description="Basic and acidic residues" evidence="9">
    <location>
        <begin position="314"/>
        <end position="327"/>
    </location>
</feature>
<reference evidence="14" key="1">
    <citation type="submission" date="2025-08" db="UniProtKB">
        <authorList>
            <consortium name="Ensembl"/>
        </authorList>
    </citation>
    <scope>IDENTIFICATION</scope>
</reference>
<feature type="region of interest" description="Disordered" evidence="9">
    <location>
        <begin position="407"/>
        <end position="450"/>
    </location>
</feature>
<feature type="domain" description="PHD-type" evidence="11">
    <location>
        <begin position="540"/>
        <end position="586"/>
    </location>
</feature>
<feature type="domain" description="HSR" evidence="13">
    <location>
        <begin position="4"/>
        <end position="120"/>
    </location>
</feature>
<keyword evidence="4" id="KW-0862">Zinc</keyword>
<dbReference type="Proteomes" id="UP000694417">
    <property type="component" value="Unplaced"/>
</dbReference>
<dbReference type="SMART" id="SM00249">
    <property type="entry name" value="PHD"/>
    <property type="match status" value="1"/>
</dbReference>
<dbReference type="InterPro" id="IPR011011">
    <property type="entry name" value="Znf_FYVE_PHD"/>
</dbReference>
<evidence type="ECO:0000256" key="7">
    <source>
        <dbReference type="PROSITE-ProRule" id="PRU00035"/>
    </source>
</evidence>
<feature type="compositionally biased region" description="Basic and acidic residues" evidence="9">
    <location>
        <begin position="172"/>
        <end position="186"/>
    </location>
</feature>
<evidence type="ECO:0000313" key="14">
    <source>
        <dbReference type="Ensembl" id="ENSUPAP00010005968.1"/>
    </source>
</evidence>
<evidence type="ECO:0008006" key="16">
    <source>
        <dbReference type="Google" id="ProtNLM"/>
    </source>
</evidence>
<dbReference type="GO" id="GO:0005634">
    <property type="term" value="C:nucleus"/>
    <property type="evidence" value="ECO:0007669"/>
    <property type="project" value="InterPro"/>
</dbReference>
<feature type="region of interest" description="Disordered" evidence="9">
    <location>
        <begin position="154"/>
        <end position="213"/>
    </location>
</feature>
<evidence type="ECO:0000259" key="10">
    <source>
        <dbReference type="PROSITE" id="PS50014"/>
    </source>
</evidence>
<dbReference type="SMART" id="SM00258">
    <property type="entry name" value="SAND"/>
    <property type="match status" value="1"/>
</dbReference>
<dbReference type="GO" id="GO:0000981">
    <property type="term" value="F:DNA-binding transcription factor activity, RNA polymerase II-specific"/>
    <property type="evidence" value="ECO:0007669"/>
    <property type="project" value="TreeGrafter"/>
</dbReference>
<dbReference type="PROSITE" id="PS51414">
    <property type="entry name" value="HSR"/>
    <property type="match status" value="1"/>
</dbReference>
<dbReference type="PROSITE" id="PS50014">
    <property type="entry name" value="BROMODOMAIN_2"/>
    <property type="match status" value="1"/>
</dbReference>
<proteinExistence type="predicted"/>
<keyword evidence="2" id="KW-0479">Metal-binding</keyword>
<feature type="compositionally biased region" description="Basic and acidic residues" evidence="9">
    <location>
        <begin position="201"/>
        <end position="213"/>
    </location>
</feature>
<evidence type="ECO:0000256" key="6">
    <source>
        <dbReference type="ARBA" id="ARBA00023125"/>
    </source>
</evidence>
<accession>A0A8D2GYF0</accession>
<dbReference type="AlphaFoldDB" id="A0A8D2GYF0"/>
<dbReference type="Pfam" id="PF00439">
    <property type="entry name" value="Bromodomain"/>
    <property type="match status" value="1"/>
</dbReference>
<dbReference type="Pfam" id="PF00628">
    <property type="entry name" value="PHD"/>
    <property type="match status" value="1"/>
</dbReference>
<evidence type="ECO:0000256" key="4">
    <source>
        <dbReference type="ARBA" id="ARBA00022833"/>
    </source>
</evidence>
<dbReference type="InterPro" id="IPR019787">
    <property type="entry name" value="Znf_PHD-finger"/>
</dbReference>
<feature type="compositionally biased region" description="Polar residues" evidence="9">
    <location>
        <begin position="421"/>
        <end position="434"/>
    </location>
</feature>
<dbReference type="InterPro" id="IPR004865">
    <property type="entry name" value="HSR_dom"/>
</dbReference>
<dbReference type="FunFam" id="1.20.920.10:FF:000028">
    <property type="entry name" value="Nuclear autoantigen Sp-100"/>
    <property type="match status" value="1"/>
</dbReference>
<dbReference type="CDD" id="cd15626">
    <property type="entry name" value="PHD_SP110_140"/>
    <property type="match status" value="1"/>
</dbReference>
<feature type="region of interest" description="Disordered" evidence="9">
    <location>
        <begin position="290"/>
        <end position="357"/>
    </location>
</feature>
<dbReference type="SUPFAM" id="SSF57903">
    <property type="entry name" value="FYVE/PHD zinc finger"/>
    <property type="match status" value="1"/>
</dbReference>
<dbReference type="InterPro" id="IPR043563">
    <property type="entry name" value="Sp110/Sp140/Sp140L-like"/>
</dbReference>
<dbReference type="InterPro" id="IPR019786">
    <property type="entry name" value="Zinc_finger_PHD-type_CS"/>
</dbReference>
<keyword evidence="15" id="KW-1185">Reference proteome</keyword>
<dbReference type="GeneTree" id="ENSGT00940000162212"/>